<accession>A0A8S3KF03</accession>
<organism evidence="2 3">
    <name type="scientific">Rotaria magnacalcarata</name>
    <dbReference type="NCBI Taxonomy" id="392030"/>
    <lineage>
        <taxon>Eukaryota</taxon>
        <taxon>Metazoa</taxon>
        <taxon>Spiralia</taxon>
        <taxon>Gnathifera</taxon>
        <taxon>Rotifera</taxon>
        <taxon>Eurotatoria</taxon>
        <taxon>Bdelloidea</taxon>
        <taxon>Philodinida</taxon>
        <taxon>Philodinidae</taxon>
        <taxon>Rotaria</taxon>
    </lineage>
</organism>
<dbReference type="EMBL" id="CAJOBJ010384470">
    <property type="protein sequence ID" value="CAF5228575.1"/>
    <property type="molecule type" value="Genomic_DNA"/>
</dbReference>
<dbReference type="AlphaFoldDB" id="A0A8S3KF03"/>
<comment type="caution">
    <text evidence="2">The sequence shown here is derived from an EMBL/GenBank/DDBJ whole genome shotgun (WGS) entry which is preliminary data.</text>
</comment>
<evidence type="ECO:0000256" key="1">
    <source>
        <dbReference type="SAM" id="MobiDB-lite"/>
    </source>
</evidence>
<reference evidence="2" key="1">
    <citation type="submission" date="2021-02" db="EMBL/GenBank/DDBJ databases">
        <authorList>
            <person name="Nowell W R."/>
        </authorList>
    </citation>
    <scope>NUCLEOTIDE SEQUENCE</scope>
</reference>
<name>A0A8S3KF03_9BILA</name>
<feature type="compositionally biased region" description="Basic residues" evidence="1">
    <location>
        <begin position="1"/>
        <end position="11"/>
    </location>
</feature>
<sequence>MGKNKDRKKKGAAVQKTATKAKKKTEKELQKQIEQLGE</sequence>
<feature type="region of interest" description="Disordered" evidence="1">
    <location>
        <begin position="1"/>
        <end position="38"/>
    </location>
</feature>
<evidence type="ECO:0000313" key="2">
    <source>
        <dbReference type="EMBL" id="CAF5228575.1"/>
    </source>
</evidence>
<gene>
    <name evidence="2" type="ORF">GIL414_LOCUS88225</name>
</gene>
<evidence type="ECO:0000313" key="3">
    <source>
        <dbReference type="Proteomes" id="UP000681720"/>
    </source>
</evidence>
<protein>
    <submittedName>
        <fullName evidence="2">Uncharacterized protein</fullName>
    </submittedName>
</protein>
<feature type="non-terminal residue" evidence="2">
    <location>
        <position position="38"/>
    </location>
</feature>
<proteinExistence type="predicted"/>
<dbReference type="Proteomes" id="UP000681720">
    <property type="component" value="Unassembled WGS sequence"/>
</dbReference>